<evidence type="ECO:0000256" key="3">
    <source>
        <dbReference type="ARBA" id="ARBA00022679"/>
    </source>
</evidence>
<name>A0A5B9DLF5_9HYPH</name>
<dbReference type="InterPro" id="IPR001296">
    <property type="entry name" value="Glyco_trans_1"/>
</dbReference>
<dbReference type="CDD" id="cd03801">
    <property type="entry name" value="GT4_PimA-like"/>
    <property type="match status" value="1"/>
</dbReference>
<dbReference type="Gene3D" id="3.40.50.2000">
    <property type="entry name" value="Glycogen Phosphorylase B"/>
    <property type="match status" value="2"/>
</dbReference>
<comment type="similarity">
    <text evidence="1">Belongs to the glycosyltransferase group 1 family. Glycosyltransferase 4 subfamily.</text>
</comment>
<dbReference type="Proteomes" id="UP000321062">
    <property type="component" value="Chromosome"/>
</dbReference>
<sequence>MNAPRAIVIVSPGGRSRGGGIGSVTRAIEAWLAEHAPGTRVLVVDPWGARARWLWPARLVVAGLALIWLRASTGAEILHLHVSEGGSFLRKGLLLRLGRLLGMRVVLHHHGARIEPFVRGSEGPIRAFVAQTVRLADLNLVLGERTRRLLMEELAVPADKVAVLRNACADRGLARRDARSGMRLLVPAALSQRKGTEVVLAAIALLAERGMAASATLAGEGPQDVYRHLAGELGIGAQVHFAGWLAPERLLELHRRSDALVLASRQEGMPMAIIEALAAGLPVIATPVGIIPETLRDGESALLVPPGEPVALADAMERLARDPALALRLARGGRQLYERTYDIDRYMRRLLALYGQLVAGVERTAEGLPAGEARGDHQIGEQ</sequence>
<dbReference type="GO" id="GO:0016757">
    <property type="term" value="F:glycosyltransferase activity"/>
    <property type="evidence" value="ECO:0007669"/>
    <property type="project" value="UniProtKB-KW"/>
</dbReference>
<gene>
    <name evidence="4" type="ORF">FNA67_05740</name>
</gene>
<dbReference type="OrthoDB" id="9790710at2"/>
<dbReference type="Pfam" id="PF00534">
    <property type="entry name" value="Glycos_transf_1"/>
    <property type="match status" value="1"/>
</dbReference>
<keyword evidence="2" id="KW-0328">Glycosyltransferase</keyword>
<keyword evidence="5" id="KW-1185">Reference proteome</keyword>
<dbReference type="AlphaFoldDB" id="A0A5B9DLF5"/>
<dbReference type="RefSeq" id="WP_147655361.1">
    <property type="nucleotide sequence ID" value="NZ_BMFM01000001.1"/>
</dbReference>
<accession>A0A5B9DLF5</accession>
<dbReference type="PANTHER" id="PTHR12526:SF640">
    <property type="entry name" value="COLANIC ACID BIOSYNTHESIS GLYCOSYLTRANSFERASE WCAL-RELATED"/>
    <property type="match status" value="1"/>
</dbReference>
<dbReference type="PANTHER" id="PTHR12526">
    <property type="entry name" value="GLYCOSYLTRANSFERASE"/>
    <property type="match status" value="1"/>
</dbReference>
<evidence type="ECO:0000313" key="4">
    <source>
        <dbReference type="EMBL" id="QEE19705.1"/>
    </source>
</evidence>
<evidence type="ECO:0000256" key="2">
    <source>
        <dbReference type="ARBA" id="ARBA00022676"/>
    </source>
</evidence>
<keyword evidence="3 4" id="KW-0808">Transferase</keyword>
<protein>
    <submittedName>
        <fullName evidence="4">Glycosyltransferase family 4 protein</fullName>
    </submittedName>
</protein>
<evidence type="ECO:0000313" key="5">
    <source>
        <dbReference type="Proteomes" id="UP000321062"/>
    </source>
</evidence>
<proteinExistence type="inferred from homology"/>
<organism evidence="4 5">
    <name type="scientific">Paradevosia tibetensis</name>
    <dbReference type="NCBI Taxonomy" id="1447062"/>
    <lineage>
        <taxon>Bacteria</taxon>
        <taxon>Pseudomonadati</taxon>
        <taxon>Pseudomonadota</taxon>
        <taxon>Alphaproteobacteria</taxon>
        <taxon>Hyphomicrobiales</taxon>
        <taxon>Devosiaceae</taxon>
        <taxon>Paradevosia</taxon>
    </lineage>
</organism>
<evidence type="ECO:0000256" key="1">
    <source>
        <dbReference type="ARBA" id="ARBA00009481"/>
    </source>
</evidence>
<dbReference type="EMBL" id="CP041690">
    <property type="protein sequence ID" value="QEE19705.1"/>
    <property type="molecule type" value="Genomic_DNA"/>
</dbReference>
<reference evidence="4 5" key="1">
    <citation type="journal article" date="2015" name="Int. J. Syst. Evol. Microbiol.">
        <title>Youhaiella tibetensis gen. nov., sp. nov., isolated from subsurface sediment.</title>
        <authorList>
            <person name="Wang Y.X."/>
            <person name="Huang F.Q."/>
            <person name="Nogi Y."/>
            <person name="Pang S.J."/>
            <person name="Wang P.K."/>
            <person name="Lv J."/>
        </authorList>
    </citation>
    <scope>NUCLEOTIDE SEQUENCE [LARGE SCALE GENOMIC DNA]</scope>
    <source>
        <strain evidence="5">fig4</strain>
    </source>
</reference>
<dbReference type="KEGG" id="yti:FNA67_05740"/>
<dbReference type="SUPFAM" id="SSF53756">
    <property type="entry name" value="UDP-Glycosyltransferase/glycogen phosphorylase"/>
    <property type="match status" value="1"/>
</dbReference>